<evidence type="ECO:0000256" key="4">
    <source>
        <dbReference type="ARBA" id="ARBA00022801"/>
    </source>
</evidence>
<accession>A0AAN6GKQ8</accession>
<proteinExistence type="inferred from homology"/>
<organism evidence="6 7">
    <name type="scientific">Tilletia horrida</name>
    <dbReference type="NCBI Taxonomy" id="155126"/>
    <lineage>
        <taxon>Eukaryota</taxon>
        <taxon>Fungi</taxon>
        <taxon>Dikarya</taxon>
        <taxon>Basidiomycota</taxon>
        <taxon>Ustilaginomycotina</taxon>
        <taxon>Exobasidiomycetes</taxon>
        <taxon>Tilletiales</taxon>
        <taxon>Tilletiaceae</taxon>
        <taxon>Tilletia</taxon>
    </lineage>
</organism>
<sequence>MICRREGGAWTKATIAVVVGLAAALPNWIQPVGAVGFRTTAKPIPGLDALHAFKAAEAEELAFKDLSLPAHILHSITKSASNKKKGHSYGPYYFTQPLDHFANTTNATFEQRFWVSTKYYNPKSHKPVPVYVVDGGETSGAGRIPFLEQGILDILAEATDGISIVLEHRYYGASKPKLSDIGNKTYWDVDALRWLNNEQALEDSARFMRNVKIPGVEVDLSANKTPWVYIGGSYAGARAAHMRVLYPDIVFGAISSSGVTAALDMYSQYYYPIARGADPACSQAIQAAVGAFDAVAVPAHRQGTAHDAKLAKRAKALRHLFDADDLDWDDLANLITEHLGHFQALNWDPAVSGTGWDNFCKVMTNQSSVSAQASLLTSSSSPRLRTTAAMAKMSAVVQGFERASESSIRSSLAASGLVPQKSKDHKEDWLPNELVRLASYVRAYAVEPCRRSGAESLRACFSTKHKADWEDFVHAKQLGMSKAWMWQVCTQWGYFQGAAPRHPSISNNPASDGIRPHRPGQQQQIISSTQGLPQQMPFTADVDSSALFEERAQSTYFTPGPKIVSELLTLSYTSAYCPLAYPSTKLAGVPDRPDIASVNALGAFEISIDRLAIINGQYDPWRGATPHSEEFAGGGSRPDTLNRPFKLIPNCWHHCDENGLPSEERKKGKEPERIRKIHEEEIQFVKAWLADWKKK</sequence>
<dbReference type="InterPro" id="IPR029058">
    <property type="entry name" value="AB_hydrolase_fold"/>
</dbReference>
<dbReference type="GO" id="GO:0004180">
    <property type="term" value="F:carboxypeptidase activity"/>
    <property type="evidence" value="ECO:0007669"/>
    <property type="project" value="UniProtKB-KW"/>
</dbReference>
<dbReference type="EMBL" id="JAPDMZ010000271">
    <property type="protein sequence ID" value="KAK0544641.1"/>
    <property type="molecule type" value="Genomic_DNA"/>
</dbReference>
<dbReference type="SUPFAM" id="SSF53474">
    <property type="entry name" value="alpha/beta-Hydrolases"/>
    <property type="match status" value="1"/>
</dbReference>
<dbReference type="AlphaFoldDB" id="A0AAN6GKQ8"/>
<dbReference type="GO" id="GO:0008239">
    <property type="term" value="F:dipeptidyl-peptidase activity"/>
    <property type="evidence" value="ECO:0007669"/>
    <property type="project" value="TreeGrafter"/>
</dbReference>
<name>A0AAN6GKQ8_9BASI</name>
<dbReference type="Pfam" id="PF05577">
    <property type="entry name" value="Peptidase_S28"/>
    <property type="match status" value="1"/>
</dbReference>
<keyword evidence="4" id="KW-0378">Hydrolase</keyword>
<evidence type="ECO:0000256" key="5">
    <source>
        <dbReference type="ARBA" id="ARBA00023180"/>
    </source>
</evidence>
<protein>
    <submittedName>
        <fullName evidence="6">Serine carboxypeptidase S28</fullName>
    </submittedName>
</protein>
<comment type="caution">
    <text evidence="6">The sequence shown here is derived from an EMBL/GenBank/DDBJ whole genome shotgun (WGS) entry which is preliminary data.</text>
</comment>
<reference evidence="6" key="1">
    <citation type="journal article" date="2023" name="PhytoFront">
        <title>Draft Genome Resources of Seven Strains of Tilletia horrida, Causal Agent of Kernel Smut of Rice.</title>
        <authorList>
            <person name="Khanal S."/>
            <person name="Antony Babu S."/>
            <person name="Zhou X.G."/>
        </authorList>
    </citation>
    <scope>NUCLEOTIDE SEQUENCE</scope>
    <source>
        <strain evidence="6">TX6</strain>
    </source>
</reference>
<keyword evidence="2" id="KW-0645">Protease</keyword>
<evidence type="ECO:0000256" key="1">
    <source>
        <dbReference type="ARBA" id="ARBA00011079"/>
    </source>
</evidence>
<comment type="similarity">
    <text evidence="1">Belongs to the peptidase S28 family.</text>
</comment>
<dbReference type="Gene3D" id="3.40.50.1820">
    <property type="entry name" value="alpha/beta hydrolase"/>
    <property type="match status" value="2"/>
</dbReference>
<dbReference type="PANTHER" id="PTHR11010">
    <property type="entry name" value="PROTEASE S28 PRO-X CARBOXYPEPTIDASE-RELATED"/>
    <property type="match status" value="1"/>
</dbReference>
<evidence type="ECO:0000256" key="2">
    <source>
        <dbReference type="ARBA" id="ARBA00022670"/>
    </source>
</evidence>
<keyword evidence="5" id="KW-0325">Glycoprotein</keyword>
<keyword evidence="7" id="KW-1185">Reference proteome</keyword>
<dbReference type="GO" id="GO:0006508">
    <property type="term" value="P:proteolysis"/>
    <property type="evidence" value="ECO:0007669"/>
    <property type="project" value="UniProtKB-KW"/>
</dbReference>
<keyword evidence="3" id="KW-0732">Signal</keyword>
<dbReference type="InterPro" id="IPR008758">
    <property type="entry name" value="Peptidase_S28"/>
</dbReference>
<dbReference type="GO" id="GO:0070008">
    <property type="term" value="F:serine-type exopeptidase activity"/>
    <property type="evidence" value="ECO:0007669"/>
    <property type="project" value="InterPro"/>
</dbReference>
<evidence type="ECO:0000256" key="3">
    <source>
        <dbReference type="ARBA" id="ARBA00022729"/>
    </source>
</evidence>
<dbReference type="Proteomes" id="UP001176517">
    <property type="component" value="Unassembled WGS sequence"/>
</dbReference>
<evidence type="ECO:0000313" key="7">
    <source>
        <dbReference type="Proteomes" id="UP001176517"/>
    </source>
</evidence>
<evidence type="ECO:0000313" key="6">
    <source>
        <dbReference type="EMBL" id="KAK0544641.1"/>
    </source>
</evidence>
<keyword evidence="6" id="KW-0121">Carboxypeptidase</keyword>
<dbReference type="PANTHER" id="PTHR11010:SF117">
    <property type="entry name" value="SERINE PROTEASE 16"/>
    <property type="match status" value="1"/>
</dbReference>
<gene>
    <name evidence="6" type="primary">MgSCP1</name>
    <name evidence="6" type="ORF">OC846_005996</name>
</gene>